<reference evidence="1" key="2">
    <citation type="submission" date="2021-04" db="EMBL/GenBank/DDBJ databases">
        <authorList>
            <person name="Gilroy R."/>
        </authorList>
    </citation>
    <scope>NUCLEOTIDE SEQUENCE</scope>
    <source>
        <strain evidence="1">ChiSxjej5B17-1746</strain>
    </source>
</reference>
<dbReference type="Proteomes" id="UP000824264">
    <property type="component" value="Unassembled WGS sequence"/>
</dbReference>
<name>A0A9D1R0C1_9BACT</name>
<protein>
    <submittedName>
        <fullName evidence="1">Uncharacterized protein</fullName>
    </submittedName>
</protein>
<dbReference type="AlphaFoldDB" id="A0A9D1R0C1"/>
<accession>A0A9D1R0C1</accession>
<reference evidence="1" key="1">
    <citation type="journal article" date="2021" name="PeerJ">
        <title>Extensive microbial diversity within the chicken gut microbiome revealed by metagenomics and culture.</title>
        <authorList>
            <person name="Gilroy R."/>
            <person name="Ravi A."/>
            <person name="Getino M."/>
            <person name="Pursley I."/>
            <person name="Horton D.L."/>
            <person name="Alikhan N.F."/>
            <person name="Baker D."/>
            <person name="Gharbi K."/>
            <person name="Hall N."/>
            <person name="Watson M."/>
            <person name="Adriaenssens E.M."/>
            <person name="Foster-Nyarko E."/>
            <person name="Jarju S."/>
            <person name="Secka A."/>
            <person name="Antonio M."/>
            <person name="Oren A."/>
            <person name="Chaudhuri R.R."/>
            <person name="La Ragione R."/>
            <person name="Hildebrand F."/>
            <person name="Pallen M.J."/>
        </authorList>
    </citation>
    <scope>NUCLEOTIDE SEQUENCE</scope>
    <source>
        <strain evidence="1">ChiSxjej5B17-1746</strain>
    </source>
</reference>
<gene>
    <name evidence="1" type="ORF">H9874_03400</name>
</gene>
<evidence type="ECO:0000313" key="2">
    <source>
        <dbReference type="Proteomes" id="UP000824264"/>
    </source>
</evidence>
<proteinExistence type="predicted"/>
<dbReference type="EMBL" id="DXGI01000120">
    <property type="protein sequence ID" value="HIW78173.1"/>
    <property type="molecule type" value="Genomic_DNA"/>
</dbReference>
<evidence type="ECO:0000313" key="1">
    <source>
        <dbReference type="EMBL" id="HIW78173.1"/>
    </source>
</evidence>
<organism evidence="1 2">
    <name type="scientific">Candidatus Bilophila faecipullorum</name>
    <dbReference type="NCBI Taxonomy" id="2838482"/>
    <lineage>
        <taxon>Bacteria</taxon>
        <taxon>Pseudomonadati</taxon>
        <taxon>Thermodesulfobacteriota</taxon>
        <taxon>Desulfovibrionia</taxon>
        <taxon>Desulfovibrionales</taxon>
        <taxon>Desulfovibrionaceae</taxon>
        <taxon>Bilophila</taxon>
    </lineage>
</organism>
<sequence length="134" mass="15122">MFEENAVLIREACARLENAPVEKAFYGYLVLGGLKRIAEVASTLDARLPGDLPFANHFFNELATLPHDDESHWTNLIEDLALIFRAKALAAPDLEVSGIERALLDYFETSDEWKGTDTVVATLYWHDLPQRFKA</sequence>
<comment type="caution">
    <text evidence="1">The sequence shown here is derived from an EMBL/GenBank/DDBJ whole genome shotgun (WGS) entry which is preliminary data.</text>
</comment>